<name>A0A7H8R3W8_TALRU</name>
<evidence type="ECO:0000256" key="1">
    <source>
        <dbReference type="ARBA" id="ARBA00003195"/>
    </source>
</evidence>
<keyword evidence="7" id="KW-0999">Mitochondrion inner membrane</keyword>
<dbReference type="GeneID" id="55995667"/>
<dbReference type="GO" id="GO:0022900">
    <property type="term" value="P:electron transport chain"/>
    <property type="evidence" value="ECO:0007669"/>
    <property type="project" value="InterPro"/>
</dbReference>
<evidence type="ECO:0000256" key="10">
    <source>
        <dbReference type="ARBA" id="ARBA00023128"/>
    </source>
</evidence>
<keyword evidence="10" id="KW-0496">Mitochondrion</keyword>
<reference evidence="13" key="1">
    <citation type="submission" date="2020-06" db="EMBL/GenBank/DDBJ databases">
        <title>A chromosome-scale genome assembly of Talaromyces rugulosus W13939.</title>
        <authorList>
            <person name="Wang B."/>
            <person name="Guo L."/>
            <person name="Ye K."/>
            <person name="Wang L."/>
        </authorList>
    </citation>
    <scope>NUCLEOTIDE SEQUENCE [LARGE SCALE GENOMIC DNA]</scope>
    <source>
        <strain evidence="13">W13939</strain>
    </source>
</reference>
<dbReference type="Proteomes" id="UP000509510">
    <property type="component" value="Chromosome IV"/>
</dbReference>
<evidence type="ECO:0000256" key="11">
    <source>
        <dbReference type="ARBA" id="ARBA00023136"/>
    </source>
</evidence>
<evidence type="ECO:0000256" key="2">
    <source>
        <dbReference type="ARBA" id="ARBA00004298"/>
    </source>
</evidence>
<dbReference type="PANTHER" id="PTHR15082">
    <property type="entry name" value="NADH-UBIQUINONE OXIDOREDUCTASE B12 SUBUNIT"/>
    <property type="match status" value="1"/>
</dbReference>
<sequence length="94" mass="10684">MPSRNPTGFDINEFKAAANPRSVWAKKDPWARHEAWRFTGPFSRWNRFKGLFPGLGTATVLFAGYCVYEHYFIPADHVSHSHGHAGHSHGESHH</sequence>
<accession>A0A7H8R3W8</accession>
<dbReference type="PANTHER" id="PTHR15082:SF2">
    <property type="entry name" value="NADH DEHYDROGENASE [UBIQUINONE] 1 BETA SUBCOMPLEX SUBUNIT 3"/>
    <property type="match status" value="1"/>
</dbReference>
<evidence type="ECO:0000256" key="8">
    <source>
        <dbReference type="ARBA" id="ARBA00022982"/>
    </source>
</evidence>
<dbReference type="InterPro" id="IPR012576">
    <property type="entry name" value="NDUFB3"/>
</dbReference>
<protein>
    <recommendedName>
        <fullName evidence="14">NADH-ubiquinone oxidoreductase B12 subunit</fullName>
    </recommendedName>
</protein>
<evidence type="ECO:0000256" key="6">
    <source>
        <dbReference type="ARBA" id="ARBA00022692"/>
    </source>
</evidence>
<dbReference type="EMBL" id="CP055901">
    <property type="protein sequence ID" value="QKX61032.1"/>
    <property type="molecule type" value="Genomic_DNA"/>
</dbReference>
<keyword evidence="4" id="KW-0813">Transport</keyword>
<gene>
    <name evidence="12" type="ORF">TRUGW13939_08178</name>
</gene>
<keyword evidence="6" id="KW-0812">Transmembrane</keyword>
<evidence type="ECO:0000256" key="5">
    <source>
        <dbReference type="ARBA" id="ARBA00022660"/>
    </source>
</evidence>
<evidence type="ECO:0000313" key="13">
    <source>
        <dbReference type="Proteomes" id="UP000509510"/>
    </source>
</evidence>
<dbReference type="RefSeq" id="XP_035347207.1">
    <property type="nucleotide sequence ID" value="XM_035491314.1"/>
</dbReference>
<dbReference type="GO" id="GO:0005743">
    <property type="term" value="C:mitochondrial inner membrane"/>
    <property type="evidence" value="ECO:0007669"/>
    <property type="project" value="UniProtKB-SubCell"/>
</dbReference>
<keyword evidence="5" id="KW-0679">Respiratory chain</keyword>
<dbReference type="OrthoDB" id="521512at2759"/>
<evidence type="ECO:0000256" key="3">
    <source>
        <dbReference type="ARBA" id="ARBA00005667"/>
    </source>
</evidence>
<evidence type="ECO:0000256" key="7">
    <source>
        <dbReference type="ARBA" id="ARBA00022792"/>
    </source>
</evidence>
<evidence type="ECO:0000256" key="4">
    <source>
        <dbReference type="ARBA" id="ARBA00022448"/>
    </source>
</evidence>
<keyword evidence="11" id="KW-0472">Membrane</keyword>
<proteinExistence type="inferred from homology"/>
<keyword evidence="8" id="KW-0249">Electron transport</keyword>
<comment type="subcellular location">
    <subcellularLocation>
        <location evidence="2">Mitochondrion inner membrane</location>
        <topology evidence="2">Single-pass membrane protein</topology>
        <orientation evidence="2">Matrix side</orientation>
    </subcellularLocation>
</comment>
<evidence type="ECO:0000256" key="9">
    <source>
        <dbReference type="ARBA" id="ARBA00022989"/>
    </source>
</evidence>
<evidence type="ECO:0008006" key="14">
    <source>
        <dbReference type="Google" id="ProtNLM"/>
    </source>
</evidence>
<dbReference type="KEGG" id="trg:TRUGW13939_08178"/>
<evidence type="ECO:0000313" key="12">
    <source>
        <dbReference type="EMBL" id="QKX61032.1"/>
    </source>
</evidence>
<keyword evidence="13" id="KW-1185">Reference proteome</keyword>
<dbReference type="Pfam" id="PF08122">
    <property type="entry name" value="NDUF_B12"/>
    <property type="match status" value="1"/>
</dbReference>
<organism evidence="12 13">
    <name type="scientific">Talaromyces rugulosus</name>
    <name type="common">Penicillium rugulosum</name>
    <dbReference type="NCBI Taxonomy" id="121627"/>
    <lineage>
        <taxon>Eukaryota</taxon>
        <taxon>Fungi</taxon>
        <taxon>Dikarya</taxon>
        <taxon>Ascomycota</taxon>
        <taxon>Pezizomycotina</taxon>
        <taxon>Eurotiomycetes</taxon>
        <taxon>Eurotiomycetidae</taxon>
        <taxon>Eurotiales</taxon>
        <taxon>Trichocomaceae</taxon>
        <taxon>Talaromyces</taxon>
        <taxon>Talaromyces sect. Islandici</taxon>
    </lineage>
</organism>
<dbReference type="GO" id="GO:0032981">
    <property type="term" value="P:mitochondrial respiratory chain complex I assembly"/>
    <property type="evidence" value="ECO:0007669"/>
    <property type="project" value="TreeGrafter"/>
</dbReference>
<comment type="function">
    <text evidence="1">Accessory subunit of the mitochondrial membrane respiratory chain NADH dehydrogenase (Complex I), that is believed not to be involved in catalysis. Complex I functions in the transfer of electrons from NADH to the respiratory chain. The immediate electron acceptor for the enzyme is believed to be ubiquinone.</text>
</comment>
<comment type="similarity">
    <text evidence="3">Belongs to the complex I NDUFB3 subunit family.</text>
</comment>
<keyword evidence="9" id="KW-1133">Transmembrane helix</keyword>
<dbReference type="AlphaFoldDB" id="A0A7H8R3W8"/>